<comment type="caution">
    <text evidence="2">The sequence shown here is derived from an EMBL/GenBank/DDBJ whole genome shotgun (WGS) entry which is preliminary data.</text>
</comment>
<feature type="compositionally biased region" description="Low complexity" evidence="1">
    <location>
        <begin position="118"/>
        <end position="140"/>
    </location>
</feature>
<evidence type="ECO:0000313" key="2">
    <source>
        <dbReference type="EMBL" id="MCY9764683.1"/>
    </source>
</evidence>
<evidence type="ECO:0000313" key="3">
    <source>
        <dbReference type="Proteomes" id="UP001527181"/>
    </source>
</evidence>
<dbReference type="InterPro" id="IPR018247">
    <property type="entry name" value="EF_Hand_1_Ca_BS"/>
</dbReference>
<feature type="region of interest" description="Disordered" evidence="1">
    <location>
        <begin position="118"/>
        <end position="182"/>
    </location>
</feature>
<dbReference type="EMBL" id="JAMDNP010000102">
    <property type="protein sequence ID" value="MCY9764683.1"/>
    <property type="molecule type" value="Genomic_DNA"/>
</dbReference>
<dbReference type="PROSITE" id="PS00018">
    <property type="entry name" value="EF_HAND_1"/>
    <property type="match status" value="1"/>
</dbReference>
<keyword evidence="3" id="KW-1185">Reference proteome</keyword>
<dbReference type="Proteomes" id="UP001527181">
    <property type="component" value="Unassembled WGS sequence"/>
</dbReference>
<gene>
    <name evidence="2" type="ORF">M5X12_29765</name>
</gene>
<reference evidence="2 3" key="1">
    <citation type="submission" date="2022-05" db="EMBL/GenBank/DDBJ databases">
        <title>Genome Sequencing of Bee-Associated Microbes.</title>
        <authorList>
            <person name="Dunlap C."/>
        </authorList>
    </citation>
    <scope>NUCLEOTIDE SEQUENCE [LARGE SCALE GENOMIC DNA]</scope>
    <source>
        <strain evidence="2 3">NRRL B-04010</strain>
    </source>
</reference>
<evidence type="ECO:0000256" key="1">
    <source>
        <dbReference type="SAM" id="MobiDB-lite"/>
    </source>
</evidence>
<feature type="non-terminal residue" evidence="2">
    <location>
        <position position="1"/>
    </location>
</feature>
<accession>A0ABT4H7F0</accession>
<protein>
    <submittedName>
        <fullName evidence="2">Uncharacterized protein</fullName>
    </submittedName>
</protein>
<feature type="compositionally biased region" description="Basic and acidic residues" evidence="1">
    <location>
        <begin position="142"/>
        <end position="158"/>
    </location>
</feature>
<dbReference type="RefSeq" id="WP_268641230.1">
    <property type="nucleotide sequence ID" value="NZ_JAMDNP010000102.1"/>
</dbReference>
<feature type="region of interest" description="Disordered" evidence="1">
    <location>
        <begin position="273"/>
        <end position="293"/>
    </location>
</feature>
<proteinExistence type="predicted"/>
<sequence length="308" mass="35390">IKKQVGGGMEGWIKLHRKTLENPVVCKDSDYFSVWMYLLLNATHKEYQVMFSGERITLRPGQLITGRKTIAEKFNIHESKVQRILKSFEIEQQIEQQVSNKNRLISILSWADYQESEQQNEQQVNNKRTTTEQQVNTNKNVKNKENEKNDENTSRSDPIETILGLNEKQDAVPNNSDTDSERKISVQEYRSQITAKYLQRRGKGLVISNTDEEEIDKYITDRIPLRTVLSGIDQSFDTFKPKHDRDEIRSLKRCSPIIFDLHAKQGTVPTVEASGTVPEADAVPPEEKGKDNVIDLLEQLKKMRGDTG</sequence>
<name>A0ABT4H7F0_PAEAL</name>
<organism evidence="2 3">
    <name type="scientific">Paenibacillus alvei</name>
    <name type="common">Bacillus alvei</name>
    <dbReference type="NCBI Taxonomy" id="44250"/>
    <lineage>
        <taxon>Bacteria</taxon>
        <taxon>Bacillati</taxon>
        <taxon>Bacillota</taxon>
        <taxon>Bacilli</taxon>
        <taxon>Bacillales</taxon>
        <taxon>Paenibacillaceae</taxon>
        <taxon>Paenibacillus</taxon>
    </lineage>
</organism>